<dbReference type="Proteomes" id="UP000190322">
    <property type="component" value="Unassembled WGS sequence"/>
</dbReference>
<dbReference type="EMBL" id="MUXT01000008">
    <property type="protein sequence ID" value="OOR83440.1"/>
    <property type="molecule type" value="Genomic_DNA"/>
</dbReference>
<proteinExistence type="predicted"/>
<sequence length="114" mass="13508">MKWDIKQLRDEQTLLQPIHEKYLFDANLFRWFSNQMTDSENRKYTGKLIKEEQTQSGGIDILDKSSRIKNWIWLQTSRIYRATGAQAMRAKALFFKTLFLGYGSKSMLTRPSHN</sequence>
<reference evidence="1 2" key="1">
    <citation type="submission" date="2017-02" db="EMBL/GenBank/DDBJ databases">
        <title>Draft genome sequence of Moraxella canis CCUG 8415A type strain.</title>
        <authorList>
            <person name="Engstrom-Jakobsson H."/>
            <person name="Salva-Serra F."/>
            <person name="Thorell K."/>
            <person name="Gonzales-Siles L."/>
            <person name="Karlsson R."/>
            <person name="Boulund F."/>
            <person name="Engstrand L."/>
            <person name="Moore E."/>
        </authorList>
    </citation>
    <scope>NUCLEOTIDE SEQUENCE [LARGE SCALE GENOMIC DNA]</scope>
    <source>
        <strain evidence="1 2">CCUG 8415A</strain>
    </source>
</reference>
<evidence type="ECO:0000313" key="2">
    <source>
        <dbReference type="Proteomes" id="UP000190322"/>
    </source>
</evidence>
<accession>A0A1S9ZJ81</accession>
<comment type="caution">
    <text evidence="1">The sequence shown here is derived from an EMBL/GenBank/DDBJ whole genome shotgun (WGS) entry which is preliminary data.</text>
</comment>
<organism evidence="1 2">
    <name type="scientific">Moraxella canis</name>
    <dbReference type="NCBI Taxonomy" id="90239"/>
    <lineage>
        <taxon>Bacteria</taxon>
        <taxon>Pseudomonadati</taxon>
        <taxon>Pseudomonadota</taxon>
        <taxon>Gammaproteobacteria</taxon>
        <taxon>Moraxellales</taxon>
        <taxon>Moraxellaceae</taxon>
        <taxon>Moraxella</taxon>
    </lineage>
</organism>
<dbReference type="RefSeq" id="WP_078256406.1">
    <property type="nucleotide sequence ID" value="NZ_MUXT01000008.1"/>
</dbReference>
<dbReference type="AlphaFoldDB" id="A0A1S9ZJ81"/>
<gene>
    <name evidence="1" type="ORF">B0180_07770</name>
</gene>
<protein>
    <submittedName>
        <fullName evidence="1">Uncharacterized protein</fullName>
    </submittedName>
</protein>
<name>A0A1S9ZJ81_9GAMM</name>
<evidence type="ECO:0000313" key="1">
    <source>
        <dbReference type="EMBL" id="OOR83440.1"/>
    </source>
</evidence>